<feature type="region of interest" description="Disordered" evidence="1">
    <location>
        <begin position="32"/>
        <end position="75"/>
    </location>
</feature>
<evidence type="ECO:0000256" key="2">
    <source>
        <dbReference type="SAM" id="SignalP"/>
    </source>
</evidence>
<dbReference type="Proteomes" id="UP001501509">
    <property type="component" value="Unassembled WGS sequence"/>
</dbReference>
<name>A0ABP6C1D2_9ACTN</name>
<reference evidence="4" key="1">
    <citation type="journal article" date="2019" name="Int. J. Syst. Evol. Microbiol.">
        <title>The Global Catalogue of Microorganisms (GCM) 10K type strain sequencing project: providing services to taxonomists for standard genome sequencing and annotation.</title>
        <authorList>
            <consortium name="The Broad Institute Genomics Platform"/>
            <consortium name="The Broad Institute Genome Sequencing Center for Infectious Disease"/>
            <person name="Wu L."/>
            <person name="Ma J."/>
        </authorList>
    </citation>
    <scope>NUCLEOTIDE SEQUENCE [LARGE SCALE GENOMIC DNA]</scope>
    <source>
        <strain evidence="4">JCM 6833</strain>
    </source>
</reference>
<feature type="signal peptide" evidence="2">
    <location>
        <begin position="1"/>
        <end position="26"/>
    </location>
</feature>
<protein>
    <recommendedName>
        <fullName evidence="5">ABC transporter substrate-binding protein</fullName>
    </recommendedName>
</protein>
<keyword evidence="4" id="KW-1185">Reference proteome</keyword>
<evidence type="ECO:0000313" key="4">
    <source>
        <dbReference type="Proteomes" id="UP001501509"/>
    </source>
</evidence>
<gene>
    <name evidence="3" type="ORF">GCM10010411_24110</name>
</gene>
<keyword evidence="2" id="KW-0732">Signal</keyword>
<feature type="chain" id="PRO_5045274094" description="ABC transporter substrate-binding protein" evidence="2">
    <location>
        <begin position="27"/>
        <end position="75"/>
    </location>
</feature>
<comment type="caution">
    <text evidence="3">The sequence shown here is derived from an EMBL/GenBank/DDBJ whole genome shotgun (WGS) entry which is preliminary data.</text>
</comment>
<sequence>MPTPIARRRRRVMTAASLLTLTLGLAACGSDGKGAADGGVSSAPAVITPGNPNPAPHAGATSPEVGSLSPVQKKA</sequence>
<proteinExistence type="predicted"/>
<evidence type="ECO:0000256" key="1">
    <source>
        <dbReference type="SAM" id="MobiDB-lite"/>
    </source>
</evidence>
<evidence type="ECO:0008006" key="5">
    <source>
        <dbReference type="Google" id="ProtNLM"/>
    </source>
</evidence>
<dbReference type="PROSITE" id="PS51257">
    <property type="entry name" value="PROKAR_LIPOPROTEIN"/>
    <property type="match status" value="1"/>
</dbReference>
<accession>A0ABP6C1D2</accession>
<organism evidence="3 4">
    <name type="scientific">Actinomadura fulvescens</name>
    <dbReference type="NCBI Taxonomy" id="46160"/>
    <lineage>
        <taxon>Bacteria</taxon>
        <taxon>Bacillati</taxon>
        <taxon>Actinomycetota</taxon>
        <taxon>Actinomycetes</taxon>
        <taxon>Streptosporangiales</taxon>
        <taxon>Thermomonosporaceae</taxon>
        <taxon>Actinomadura</taxon>
    </lineage>
</organism>
<dbReference type="EMBL" id="BAAATD010000002">
    <property type="protein sequence ID" value="GAA2590309.1"/>
    <property type="molecule type" value="Genomic_DNA"/>
</dbReference>
<evidence type="ECO:0000313" key="3">
    <source>
        <dbReference type="EMBL" id="GAA2590309.1"/>
    </source>
</evidence>